<dbReference type="OrthoDB" id="9808134at2"/>
<evidence type="ECO:0000259" key="8">
    <source>
        <dbReference type="PROSITE" id="PS51100"/>
    </source>
</evidence>
<dbReference type="InterPro" id="IPR051819">
    <property type="entry name" value="PTS_sugar-specific_EIIB"/>
</dbReference>
<dbReference type="RefSeq" id="WP_071869378.1">
    <property type="nucleotide sequence ID" value="NZ_BJUG01000014.1"/>
</dbReference>
<evidence type="ECO:0000256" key="2">
    <source>
        <dbReference type="ARBA" id="ARBA00022553"/>
    </source>
</evidence>
<evidence type="ECO:0000256" key="1">
    <source>
        <dbReference type="ARBA" id="ARBA00022448"/>
    </source>
</evidence>
<name>A0A510WJS0_ENTTH</name>
<organism evidence="9 10">
    <name type="scientific">Enterococcus thailandicus</name>
    <dbReference type="NCBI Taxonomy" id="417368"/>
    <lineage>
        <taxon>Bacteria</taxon>
        <taxon>Bacillati</taxon>
        <taxon>Bacillota</taxon>
        <taxon>Bacilli</taxon>
        <taxon>Lactobacillales</taxon>
        <taxon>Enterococcaceae</taxon>
        <taxon>Enterococcus</taxon>
    </lineage>
</organism>
<feature type="domain" description="PTS EIIB type-3" evidence="8">
    <location>
        <begin position="1"/>
        <end position="101"/>
    </location>
</feature>
<evidence type="ECO:0000256" key="5">
    <source>
        <dbReference type="ARBA" id="ARBA00022683"/>
    </source>
</evidence>
<evidence type="ECO:0000313" key="10">
    <source>
        <dbReference type="Proteomes" id="UP000321361"/>
    </source>
</evidence>
<reference evidence="9 10" key="1">
    <citation type="submission" date="2019-07" db="EMBL/GenBank/DDBJ databases">
        <title>Whole genome shotgun sequence of Enterococcus thailandicus NBRC 101867.</title>
        <authorList>
            <person name="Hosoyama A."/>
            <person name="Uohara A."/>
            <person name="Ohji S."/>
            <person name="Ichikawa N."/>
        </authorList>
    </citation>
    <scope>NUCLEOTIDE SEQUENCE [LARGE SCALE GENOMIC DNA]</scope>
    <source>
        <strain evidence="9 10">NBRC 101867</strain>
    </source>
</reference>
<dbReference type="SUPFAM" id="SSF52794">
    <property type="entry name" value="PTS system IIB component-like"/>
    <property type="match status" value="1"/>
</dbReference>
<protein>
    <submittedName>
        <fullName evidence="9">PTS sugar transporter subunit IIB</fullName>
    </submittedName>
</protein>
<dbReference type="InterPro" id="IPR036095">
    <property type="entry name" value="PTS_EIIB-like_sf"/>
</dbReference>
<accession>A0A510WJS0</accession>
<dbReference type="Pfam" id="PF02302">
    <property type="entry name" value="PTS_IIB"/>
    <property type="match status" value="1"/>
</dbReference>
<keyword evidence="3 9" id="KW-0762">Sugar transport</keyword>
<dbReference type="AlphaFoldDB" id="A0A510WJS0"/>
<dbReference type="EMBL" id="BJUG01000014">
    <property type="protein sequence ID" value="GEK37965.1"/>
    <property type="molecule type" value="Genomic_DNA"/>
</dbReference>
<feature type="modified residue" description="Phosphocysteine; by EIIA" evidence="7">
    <location>
        <position position="7"/>
    </location>
</feature>
<dbReference type="PANTHER" id="PTHR34581">
    <property type="entry name" value="PTS SYSTEM N,N'-DIACETYLCHITOBIOSE-SPECIFIC EIIB COMPONENT"/>
    <property type="match status" value="1"/>
</dbReference>
<keyword evidence="1" id="KW-0813">Transport</keyword>
<keyword evidence="5" id="KW-0598">Phosphotransferase system</keyword>
<dbReference type="GO" id="GO:0009401">
    <property type="term" value="P:phosphoenolpyruvate-dependent sugar phosphotransferase system"/>
    <property type="evidence" value="ECO:0007669"/>
    <property type="project" value="UniProtKB-KW"/>
</dbReference>
<gene>
    <name evidence="9" type="ORF">ETH01_22520</name>
</gene>
<dbReference type="InterPro" id="IPR003501">
    <property type="entry name" value="PTS_EIIB_2/3"/>
</dbReference>
<dbReference type="GO" id="GO:0008982">
    <property type="term" value="F:protein-N(PI)-phosphohistidine-sugar phosphotransferase activity"/>
    <property type="evidence" value="ECO:0007669"/>
    <property type="project" value="InterPro"/>
</dbReference>
<evidence type="ECO:0000256" key="4">
    <source>
        <dbReference type="ARBA" id="ARBA00022679"/>
    </source>
</evidence>
<keyword evidence="4" id="KW-0808">Transferase</keyword>
<keyword evidence="2" id="KW-0597">Phosphoprotein</keyword>
<dbReference type="InterPro" id="IPR013012">
    <property type="entry name" value="PTS_EIIB_3"/>
</dbReference>
<evidence type="ECO:0000256" key="7">
    <source>
        <dbReference type="PROSITE-ProRule" id="PRU00423"/>
    </source>
</evidence>
<sequence>MKILLVCANGLSTSILMQKMEKWGKEKNVDLAVKAVPVGGYESVYQDYDCVLVAPQISYKLDEVQNNVVGVPVGAINSMDYGISNVDNIIKYVNQIIEKGA</sequence>
<keyword evidence="6" id="KW-0418">Kinase</keyword>
<evidence type="ECO:0000256" key="6">
    <source>
        <dbReference type="ARBA" id="ARBA00022777"/>
    </source>
</evidence>
<dbReference type="PROSITE" id="PS51100">
    <property type="entry name" value="PTS_EIIB_TYPE_3"/>
    <property type="match status" value="1"/>
</dbReference>
<proteinExistence type="predicted"/>
<comment type="caution">
    <text evidence="9">The sequence shown here is derived from an EMBL/GenBank/DDBJ whole genome shotgun (WGS) entry which is preliminary data.</text>
</comment>
<evidence type="ECO:0000313" key="9">
    <source>
        <dbReference type="EMBL" id="GEK37965.1"/>
    </source>
</evidence>
<dbReference type="Gene3D" id="3.40.50.2300">
    <property type="match status" value="1"/>
</dbReference>
<dbReference type="Proteomes" id="UP000321361">
    <property type="component" value="Unassembled WGS sequence"/>
</dbReference>
<dbReference type="CDD" id="cd05564">
    <property type="entry name" value="PTS_IIB_chitobiose_lichenan"/>
    <property type="match status" value="1"/>
</dbReference>
<dbReference type="PANTHER" id="PTHR34581:SF2">
    <property type="entry name" value="PTS SYSTEM N,N'-DIACETYLCHITOBIOSE-SPECIFIC EIIB COMPONENT"/>
    <property type="match status" value="1"/>
</dbReference>
<dbReference type="GO" id="GO:0016301">
    <property type="term" value="F:kinase activity"/>
    <property type="evidence" value="ECO:0007669"/>
    <property type="project" value="UniProtKB-KW"/>
</dbReference>
<evidence type="ECO:0000256" key="3">
    <source>
        <dbReference type="ARBA" id="ARBA00022597"/>
    </source>
</evidence>